<evidence type="ECO:0000256" key="1">
    <source>
        <dbReference type="ARBA" id="ARBA00022737"/>
    </source>
</evidence>
<feature type="repeat" description="PPR" evidence="3">
    <location>
        <begin position="305"/>
        <end position="339"/>
    </location>
</feature>
<dbReference type="FunFam" id="1.25.40.10:FF:000334">
    <property type="entry name" value="Pentatricopeptide repeat-containing protein"/>
    <property type="match status" value="1"/>
</dbReference>
<keyword evidence="5" id="KW-1185">Reference proteome</keyword>
<accession>A0A7N0VLB0</accession>
<dbReference type="GO" id="GO:0009735">
    <property type="term" value="P:response to cytokinin"/>
    <property type="evidence" value="ECO:0007669"/>
    <property type="project" value="EnsemblPlants"/>
</dbReference>
<dbReference type="GO" id="GO:0009737">
    <property type="term" value="P:response to abscisic acid"/>
    <property type="evidence" value="ECO:0007669"/>
    <property type="project" value="EnsemblPlants"/>
</dbReference>
<keyword evidence="1" id="KW-0677">Repeat</keyword>
<dbReference type="NCBIfam" id="TIGR00756">
    <property type="entry name" value="PPR"/>
    <property type="match status" value="5"/>
</dbReference>
<dbReference type="FunFam" id="1.25.40.10:FF:000921">
    <property type="entry name" value="Pentatricopeptide repeat-containing protein At5g48910"/>
    <property type="match status" value="1"/>
</dbReference>
<dbReference type="GO" id="GO:0009733">
    <property type="term" value="P:response to auxin"/>
    <property type="evidence" value="ECO:0007669"/>
    <property type="project" value="EnsemblPlants"/>
</dbReference>
<dbReference type="GO" id="GO:0009739">
    <property type="term" value="P:response to gibberellin"/>
    <property type="evidence" value="ECO:0007669"/>
    <property type="project" value="EnsemblPlants"/>
</dbReference>
<evidence type="ECO:0000313" key="5">
    <source>
        <dbReference type="Proteomes" id="UP000594263"/>
    </source>
</evidence>
<dbReference type="GO" id="GO:0003723">
    <property type="term" value="F:RNA binding"/>
    <property type="evidence" value="ECO:0007669"/>
    <property type="project" value="InterPro"/>
</dbReference>
<evidence type="ECO:0000256" key="3">
    <source>
        <dbReference type="PROSITE-ProRule" id="PRU00708"/>
    </source>
</evidence>
<sequence length="484" mass="53476">MAGGCLEVERRVLRLLHGHKNRNSLSAIHAHFLRHHLHQSNLVLAQFVLVCGSLNRMRYATLIFCQTQNPNILLYNAMIKGVSLCGPFEEALGLYSGMRSRGMCPDRYTFAPLIKSCVGLSGCGIGEGIHGGIVVSGLDSVCALQVGIVELYASFGRMKEARKMFDEMPRRSVIVWNLLIRGFCKRGDIEMGLEMFGKMSEQSIVTWNSMIGSLGQSGRDEEALGLLREMWDGGLEPDEATVATVLPICARMGAADVGDRIHSFVRSSGLWKKYISVGNALVDFYCKCGNLDIAAQVFDEMPRKNVVSWNSLIFGLSLNGQGELGIRLFEDMMQKGLKPNEVTFLGALACCAHAGLIEKGREIFNSMINKHHTEPKHEHYGSIVDILGRGGCTKEAYVLIRSMPMEPNAALWGALLGACRTHGDLEHGEYAVKELINLEPNNSGNYILLSNMYAEEGRWDEVENIRVLLKDKSVRKEPGHSAVV</sequence>
<dbReference type="OMA" id="TCCAHAG"/>
<evidence type="ECO:0008006" key="6">
    <source>
        <dbReference type="Google" id="ProtNLM"/>
    </source>
</evidence>
<dbReference type="InterPro" id="IPR011990">
    <property type="entry name" value="TPR-like_helical_dom_sf"/>
</dbReference>
<comment type="similarity">
    <text evidence="2">Belongs to the PPR family. PCMP-E subfamily.</text>
</comment>
<feature type="repeat" description="PPR" evidence="3">
    <location>
        <begin position="203"/>
        <end position="237"/>
    </location>
</feature>
<dbReference type="GO" id="GO:0009451">
    <property type="term" value="P:RNA modification"/>
    <property type="evidence" value="ECO:0007669"/>
    <property type="project" value="InterPro"/>
</dbReference>
<organism evidence="4 5">
    <name type="scientific">Kalanchoe fedtschenkoi</name>
    <name type="common">Lavender scallops</name>
    <name type="synonym">South American air plant</name>
    <dbReference type="NCBI Taxonomy" id="63787"/>
    <lineage>
        <taxon>Eukaryota</taxon>
        <taxon>Viridiplantae</taxon>
        <taxon>Streptophyta</taxon>
        <taxon>Embryophyta</taxon>
        <taxon>Tracheophyta</taxon>
        <taxon>Spermatophyta</taxon>
        <taxon>Magnoliopsida</taxon>
        <taxon>eudicotyledons</taxon>
        <taxon>Gunneridae</taxon>
        <taxon>Pentapetalae</taxon>
        <taxon>Saxifragales</taxon>
        <taxon>Crassulaceae</taxon>
        <taxon>Kalanchoe</taxon>
    </lineage>
</organism>
<name>A0A7N0VLB0_KALFE</name>
<feature type="repeat" description="PPR" evidence="3">
    <location>
        <begin position="71"/>
        <end position="105"/>
    </location>
</feature>
<dbReference type="Gramene" id="Kaladp1314s0007.1.v1.1">
    <property type="protein sequence ID" value="Kaladp1314s0007.1.v1.1.CDS.1"/>
    <property type="gene ID" value="Kaladp1314s0007.v1.1"/>
</dbReference>
<evidence type="ECO:0000256" key="2">
    <source>
        <dbReference type="ARBA" id="ARBA00061659"/>
    </source>
</evidence>
<dbReference type="PROSITE" id="PS51375">
    <property type="entry name" value="PPR"/>
    <property type="match status" value="4"/>
</dbReference>
<dbReference type="Proteomes" id="UP000594263">
    <property type="component" value="Unplaced"/>
</dbReference>
<evidence type="ECO:0000313" key="4">
    <source>
        <dbReference type="EnsemblPlants" id="Kaladp1314s0007.1.v1.1.CDS.1"/>
    </source>
</evidence>
<dbReference type="InterPro" id="IPR046960">
    <property type="entry name" value="PPR_At4g14850-like_plant"/>
</dbReference>
<dbReference type="InterPro" id="IPR046848">
    <property type="entry name" value="E_motif"/>
</dbReference>
<dbReference type="PANTHER" id="PTHR47926:SF540">
    <property type="entry name" value="PENTATRICOPEPTIDE REPEAT-CONTAINING PROTEIN"/>
    <property type="match status" value="1"/>
</dbReference>
<dbReference type="Pfam" id="PF12854">
    <property type="entry name" value="PPR_1"/>
    <property type="match status" value="1"/>
</dbReference>
<dbReference type="InterPro" id="IPR002885">
    <property type="entry name" value="PPR_rpt"/>
</dbReference>
<reference evidence="4" key="1">
    <citation type="submission" date="2021-01" db="UniProtKB">
        <authorList>
            <consortium name="EnsemblPlants"/>
        </authorList>
    </citation>
    <scope>IDENTIFICATION</scope>
</reference>
<dbReference type="Pfam" id="PF20431">
    <property type="entry name" value="E_motif"/>
    <property type="match status" value="1"/>
</dbReference>
<dbReference type="EnsemblPlants" id="Kaladp1314s0007.1.v1.1">
    <property type="protein sequence ID" value="Kaladp1314s0007.1.v1.1.CDS.1"/>
    <property type="gene ID" value="Kaladp1314s0007.v1.1"/>
</dbReference>
<dbReference type="AlphaFoldDB" id="A0A7N0VLB0"/>
<feature type="repeat" description="PPR" evidence="3">
    <location>
        <begin position="172"/>
        <end position="202"/>
    </location>
</feature>
<protein>
    <recommendedName>
        <fullName evidence="6">Pentatricopeptide repeat-containing protein</fullName>
    </recommendedName>
</protein>
<dbReference type="Pfam" id="PF13041">
    <property type="entry name" value="PPR_2"/>
    <property type="match status" value="3"/>
</dbReference>
<proteinExistence type="inferred from homology"/>
<dbReference type="Gene3D" id="1.25.40.10">
    <property type="entry name" value="Tetratricopeptide repeat domain"/>
    <property type="match status" value="4"/>
</dbReference>
<dbReference type="Pfam" id="PF01535">
    <property type="entry name" value="PPR"/>
    <property type="match status" value="2"/>
</dbReference>
<dbReference type="PANTHER" id="PTHR47926">
    <property type="entry name" value="PENTATRICOPEPTIDE REPEAT-CONTAINING PROTEIN"/>
    <property type="match status" value="1"/>
</dbReference>